<name>A0A454JIT6_9NEIS</name>
<dbReference type="GO" id="GO:0033958">
    <property type="term" value="F:DNA-deoxyinosine glycosylase activity"/>
    <property type="evidence" value="ECO:0007669"/>
    <property type="project" value="UniProtKB-EC"/>
</dbReference>
<dbReference type="NCBIfam" id="TIGR04274">
    <property type="entry name" value="hypoxanDNAglyco"/>
    <property type="match status" value="1"/>
</dbReference>
<dbReference type="InterPro" id="IPR026353">
    <property type="entry name" value="Hypoxan-DNA_Glyclase"/>
</dbReference>
<comment type="caution">
    <text evidence="2">The sequence shown here is derived from an EMBL/GenBank/DDBJ whole genome shotgun (WGS) entry which is preliminary data.</text>
</comment>
<protein>
    <submittedName>
        <fullName evidence="2">DNA-deoxyinosine glycosylase</fullName>
        <ecNumber evidence="2">3.2.2.15</ecNumber>
    </submittedName>
</protein>
<organism evidence="2 3">
    <name type="scientific">Aquitalea palustris</name>
    <dbReference type="NCBI Taxonomy" id="2480983"/>
    <lineage>
        <taxon>Bacteria</taxon>
        <taxon>Pseudomonadati</taxon>
        <taxon>Pseudomonadota</taxon>
        <taxon>Betaproteobacteria</taxon>
        <taxon>Neisseriales</taxon>
        <taxon>Chromobacteriaceae</taxon>
        <taxon>Aquitalea</taxon>
    </lineage>
</organism>
<dbReference type="InterPro" id="IPR005122">
    <property type="entry name" value="Uracil-DNA_glycosylase-like"/>
</dbReference>
<dbReference type="SUPFAM" id="SSF52141">
    <property type="entry name" value="Uracil-DNA glycosylase-like"/>
    <property type="match status" value="1"/>
</dbReference>
<sequence length="166" mass="17555">MSDNAKSCFPPVVNAQTRLLILGSLPGDASLQAAQYYAHPRNQFWRLLGELLGCELVALDYPARLAALQQHGIGLWDVVAQAQRQGSLDAAIRGISPNDLPALCASLPALRAVAFNGSTAASIGRKQLAAMATLPVLFDLPSSSPAYTLSYSAKLAQWLALRAALA</sequence>
<accession>A0A454JIT6</accession>
<dbReference type="Gene3D" id="3.40.470.10">
    <property type="entry name" value="Uracil-DNA glycosylase-like domain"/>
    <property type="match status" value="1"/>
</dbReference>
<reference evidence="2 3" key="1">
    <citation type="submission" date="2018-10" db="EMBL/GenBank/DDBJ databases">
        <title>Draft genome sequence of Aquitalea MWU14-2217 isolated from a wild cranberry bog in Provincetown, Massachusetts.</title>
        <authorList>
            <person name="Ebadzadsahrai G."/>
            <person name="Soby S."/>
        </authorList>
    </citation>
    <scope>NUCLEOTIDE SEQUENCE [LARGE SCALE GENOMIC DNA]</scope>
    <source>
        <strain evidence="2 3">MWU14-2217</strain>
    </source>
</reference>
<feature type="domain" description="Uracil-DNA glycosylase-like" evidence="1">
    <location>
        <begin position="10"/>
        <end position="162"/>
    </location>
</feature>
<keyword evidence="2" id="KW-0378">Hydrolase</keyword>
<keyword evidence="2" id="KW-0326">Glycosidase</keyword>
<dbReference type="RefSeq" id="WP_103524532.1">
    <property type="nucleotide sequence ID" value="NZ_JAIZDC010000001.1"/>
</dbReference>
<proteinExistence type="predicted"/>
<evidence type="ECO:0000313" key="3">
    <source>
        <dbReference type="Proteomes" id="UP000274139"/>
    </source>
</evidence>
<dbReference type="Pfam" id="PF03167">
    <property type="entry name" value="UDG"/>
    <property type="match status" value="1"/>
</dbReference>
<dbReference type="Proteomes" id="UP000274139">
    <property type="component" value="Unassembled WGS sequence"/>
</dbReference>
<dbReference type="SMART" id="SM00986">
    <property type="entry name" value="UDG"/>
    <property type="match status" value="1"/>
</dbReference>
<dbReference type="OrthoDB" id="9799921at2"/>
<evidence type="ECO:0000259" key="1">
    <source>
        <dbReference type="SMART" id="SM00986"/>
    </source>
</evidence>
<dbReference type="AlphaFoldDB" id="A0A454JIT6"/>
<gene>
    <name evidence="2" type="ORF">EAY64_09495</name>
</gene>
<dbReference type="SMART" id="SM00987">
    <property type="entry name" value="UreE_C"/>
    <property type="match status" value="1"/>
</dbReference>
<evidence type="ECO:0000313" key="2">
    <source>
        <dbReference type="EMBL" id="RMC98475.1"/>
    </source>
</evidence>
<dbReference type="EC" id="3.2.2.15" evidence="2"/>
<dbReference type="EMBL" id="RFAR01000037">
    <property type="protein sequence ID" value="RMC98475.1"/>
    <property type="molecule type" value="Genomic_DNA"/>
</dbReference>
<dbReference type="InterPro" id="IPR036895">
    <property type="entry name" value="Uracil-DNA_glycosylase-like_sf"/>
</dbReference>
<keyword evidence="3" id="KW-1185">Reference proteome</keyword>
<dbReference type="CDD" id="cd10032">
    <property type="entry name" value="UDG-F6_HDG"/>
    <property type="match status" value="1"/>
</dbReference>